<proteinExistence type="predicted"/>
<feature type="region of interest" description="Disordered" evidence="1">
    <location>
        <begin position="302"/>
        <end position="335"/>
    </location>
</feature>
<sequence>MKRFAIAVTAGMLGLQAASAWAAPRVHVLILDGESAAPYHNWAAITPILKKELDETGLFETEVLTAPAKDGDFSQFHPAWSKYQVIVLNYDAPDERWSDDVKTSFETYMKNGGGLVSVHAADNAFPHWKAFNEMIGVGGWRGRDEKSGPHWYYQNGKLVSDDKPGKAGMHGARVPYTVTVQDTSNPIMKGLPKTWMHQGDELYANLRGPGGMTVLATAYSDPTNHGTGFDEPMVMVSQFGKGRVVHTAWGHDGVAQSSVDAVVIFQRGVEWAATGKVTQPVPSSFPTANTVSYRADLEAMDPNAKKGLNPLDLVQQSTPARLAPAPVTRSNGPTQ</sequence>
<dbReference type="Pfam" id="PF06283">
    <property type="entry name" value="ThuA"/>
    <property type="match status" value="1"/>
</dbReference>
<dbReference type="GO" id="GO:0016740">
    <property type="term" value="F:transferase activity"/>
    <property type="evidence" value="ECO:0007669"/>
    <property type="project" value="UniProtKB-KW"/>
</dbReference>
<accession>A0A1H4JL81</accession>
<evidence type="ECO:0000256" key="1">
    <source>
        <dbReference type="SAM" id="MobiDB-lite"/>
    </source>
</evidence>
<keyword evidence="4" id="KW-0808">Transferase</keyword>
<gene>
    <name evidence="4" type="ORF">SAMN05443244_0685</name>
</gene>
<dbReference type="InterPro" id="IPR029062">
    <property type="entry name" value="Class_I_gatase-like"/>
</dbReference>
<keyword evidence="4" id="KW-0315">Glutamine amidotransferase</keyword>
<dbReference type="Gene3D" id="3.40.50.880">
    <property type="match status" value="1"/>
</dbReference>
<protein>
    <submittedName>
        <fullName evidence="4">Type 1 glutamine amidotransferase (GATase1)</fullName>
    </submittedName>
</protein>
<dbReference type="InterPro" id="IPR029010">
    <property type="entry name" value="ThuA-like"/>
</dbReference>
<feature type="domain" description="ThuA-like" evidence="3">
    <location>
        <begin position="28"/>
        <end position="272"/>
    </location>
</feature>
<dbReference type="PANTHER" id="PTHR40469:SF2">
    <property type="entry name" value="GALACTOSE-BINDING DOMAIN-LIKE SUPERFAMILY PROTEIN"/>
    <property type="match status" value="1"/>
</dbReference>
<dbReference type="SUPFAM" id="SSF52317">
    <property type="entry name" value="Class I glutamine amidotransferase-like"/>
    <property type="match status" value="1"/>
</dbReference>
<organism evidence="4 5">
    <name type="scientific">Terriglobus roseus</name>
    <dbReference type="NCBI Taxonomy" id="392734"/>
    <lineage>
        <taxon>Bacteria</taxon>
        <taxon>Pseudomonadati</taxon>
        <taxon>Acidobacteriota</taxon>
        <taxon>Terriglobia</taxon>
        <taxon>Terriglobales</taxon>
        <taxon>Acidobacteriaceae</taxon>
        <taxon>Terriglobus</taxon>
    </lineage>
</organism>
<feature type="chain" id="PRO_5010227347" evidence="2">
    <location>
        <begin position="23"/>
        <end position="335"/>
    </location>
</feature>
<evidence type="ECO:0000313" key="5">
    <source>
        <dbReference type="Proteomes" id="UP000182409"/>
    </source>
</evidence>
<keyword evidence="2" id="KW-0732">Signal</keyword>
<dbReference type="PANTHER" id="PTHR40469">
    <property type="entry name" value="SECRETED GLYCOSYL HYDROLASE"/>
    <property type="match status" value="1"/>
</dbReference>
<dbReference type="AlphaFoldDB" id="A0A1H4JL81"/>
<evidence type="ECO:0000313" key="4">
    <source>
        <dbReference type="EMBL" id="SEB47023.1"/>
    </source>
</evidence>
<dbReference type="OrthoDB" id="9785923at2"/>
<evidence type="ECO:0000256" key="2">
    <source>
        <dbReference type="SAM" id="SignalP"/>
    </source>
</evidence>
<feature type="signal peptide" evidence="2">
    <location>
        <begin position="1"/>
        <end position="22"/>
    </location>
</feature>
<dbReference type="EMBL" id="FNSD01000001">
    <property type="protein sequence ID" value="SEB47023.1"/>
    <property type="molecule type" value="Genomic_DNA"/>
</dbReference>
<name>A0A1H4JL81_9BACT</name>
<dbReference type="Proteomes" id="UP000182409">
    <property type="component" value="Unassembled WGS sequence"/>
</dbReference>
<dbReference type="RefSeq" id="WP_074652350.1">
    <property type="nucleotide sequence ID" value="NZ_FNSD01000001.1"/>
</dbReference>
<reference evidence="4 5" key="1">
    <citation type="submission" date="2016-10" db="EMBL/GenBank/DDBJ databases">
        <authorList>
            <person name="de Groot N.N."/>
        </authorList>
    </citation>
    <scope>NUCLEOTIDE SEQUENCE [LARGE SCALE GENOMIC DNA]</scope>
    <source>
        <strain evidence="4 5">AB35.6</strain>
    </source>
</reference>
<evidence type="ECO:0000259" key="3">
    <source>
        <dbReference type="Pfam" id="PF06283"/>
    </source>
</evidence>